<dbReference type="InterPro" id="IPR002035">
    <property type="entry name" value="VWF_A"/>
</dbReference>
<organism evidence="4 5">
    <name type="scientific">Metabacillus endolithicus</name>
    <dbReference type="NCBI Taxonomy" id="1535204"/>
    <lineage>
        <taxon>Bacteria</taxon>
        <taxon>Bacillati</taxon>
        <taxon>Bacillota</taxon>
        <taxon>Bacilli</taxon>
        <taxon>Bacillales</taxon>
        <taxon>Bacillaceae</taxon>
        <taxon>Metabacillus</taxon>
    </lineage>
</organism>
<name>A0ABW5BZH0_9BACI</name>
<reference evidence="5" key="1">
    <citation type="journal article" date="2019" name="Int. J. Syst. Evol. Microbiol.">
        <title>The Global Catalogue of Microorganisms (GCM) 10K type strain sequencing project: providing services to taxonomists for standard genome sequencing and annotation.</title>
        <authorList>
            <consortium name="The Broad Institute Genomics Platform"/>
            <consortium name="The Broad Institute Genome Sequencing Center for Infectious Disease"/>
            <person name="Wu L."/>
            <person name="Ma J."/>
        </authorList>
    </citation>
    <scope>NUCLEOTIDE SEQUENCE [LARGE SCALE GENOMIC DNA]</scope>
    <source>
        <strain evidence="5">CGMCC 1.15474</strain>
    </source>
</reference>
<dbReference type="RefSeq" id="WP_379052729.1">
    <property type="nucleotide sequence ID" value="NZ_JBHUIK010000004.1"/>
</dbReference>
<evidence type="ECO:0000256" key="2">
    <source>
        <dbReference type="SAM" id="SignalP"/>
    </source>
</evidence>
<evidence type="ECO:0000256" key="1">
    <source>
        <dbReference type="SAM" id="MobiDB-lite"/>
    </source>
</evidence>
<dbReference type="EMBL" id="JBHUIK010000004">
    <property type="protein sequence ID" value="MFD2215587.1"/>
    <property type="molecule type" value="Genomic_DNA"/>
</dbReference>
<dbReference type="SUPFAM" id="SSF53300">
    <property type="entry name" value="vWA-like"/>
    <property type="match status" value="1"/>
</dbReference>
<accession>A0ABW5BZH0</accession>
<feature type="signal peptide" evidence="2">
    <location>
        <begin position="1"/>
        <end position="19"/>
    </location>
</feature>
<keyword evidence="5" id="KW-1185">Reference proteome</keyword>
<feature type="chain" id="PRO_5047462944" evidence="2">
    <location>
        <begin position="20"/>
        <end position="459"/>
    </location>
</feature>
<feature type="region of interest" description="Disordered" evidence="1">
    <location>
        <begin position="20"/>
        <end position="52"/>
    </location>
</feature>
<dbReference type="SMART" id="SM00327">
    <property type="entry name" value="VWA"/>
    <property type="match status" value="1"/>
</dbReference>
<sequence length="459" mass="52030">MKRLLIGLAILSFMLTACSSGDGSQSAQTDAEPKETEQKNDSEKEETYTPKEASYYEMEDLDRELTDIEKEMFRKPGVFSGEQYDEAKVKEALDQLPDDLTEEQYMEELLYLFAEDYHEEMQTMLTFDSTVDVSIERPDETVDTPTLKTAHYAILVDASGSMAAKVGSKTRMDAAKEAVLEFAKKVPENATISLRVYGHEGSNSEADKKASCSSTESLYSASFDENAFQQALSQVKPVGWTPIALGLQSVKSDIPKNTDEVVVYVVSDGIETCDGDPVQEAKNLVSADIETVVNIIGFDVDNEGQTLLKEVAAAGKGEFTYVNSEQELKKYMRAQYEEIQKKWFEWKEAGKEQAFKLKEEKKKLAFDTKESMKEKSTREKECLKEAQAYLKERFDDYEHPASKMFSTIVDYGNEKWRYAVDTGNRLYRESVDSGNQEYREYVDEGNEKIRETIDKKNGN</sequence>
<comment type="caution">
    <text evidence="4">The sequence shown here is derived from an EMBL/GenBank/DDBJ whole genome shotgun (WGS) entry which is preliminary data.</text>
</comment>
<proteinExistence type="predicted"/>
<keyword evidence="2" id="KW-0732">Signal</keyword>
<dbReference type="PROSITE" id="PS50234">
    <property type="entry name" value="VWFA"/>
    <property type="match status" value="1"/>
</dbReference>
<evidence type="ECO:0000313" key="4">
    <source>
        <dbReference type="EMBL" id="MFD2215587.1"/>
    </source>
</evidence>
<dbReference type="InterPro" id="IPR036465">
    <property type="entry name" value="vWFA_dom_sf"/>
</dbReference>
<evidence type="ECO:0000313" key="5">
    <source>
        <dbReference type="Proteomes" id="UP001597318"/>
    </source>
</evidence>
<feature type="domain" description="VWFA" evidence="3">
    <location>
        <begin position="151"/>
        <end position="339"/>
    </location>
</feature>
<dbReference type="Gene3D" id="3.40.50.410">
    <property type="entry name" value="von Willebrand factor, type A domain"/>
    <property type="match status" value="1"/>
</dbReference>
<gene>
    <name evidence="4" type="ORF">ACFSKK_18010</name>
</gene>
<protein>
    <submittedName>
        <fullName evidence="4">VWA domain-containing protein</fullName>
    </submittedName>
</protein>
<dbReference type="Pfam" id="PF13519">
    <property type="entry name" value="VWA_2"/>
    <property type="match status" value="1"/>
</dbReference>
<feature type="compositionally biased region" description="Basic and acidic residues" evidence="1">
    <location>
        <begin position="31"/>
        <end position="49"/>
    </location>
</feature>
<dbReference type="PROSITE" id="PS51257">
    <property type="entry name" value="PROKAR_LIPOPROTEIN"/>
    <property type="match status" value="1"/>
</dbReference>
<evidence type="ECO:0000259" key="3">
    <source>
        <dbReference type="PROSITE" id="PS50234"/>
    </source>
</evidence>
<dbReference type="Proteomes" id="UP001597318">
    <property type="component" value="Unassembled WGS sequence"/>
</dbReference>
<feature type="compositionally biased region" description="Polar residues" evidence="1">
    <location>
        <begin position="20"/>
        <end position="29"/>
    </location>
</feature>